<gene>
    <name evidence="3" type="ORF">T552_03205</name>
</gene>
<feature type="region of interest" description="Disordered" evidence="1">
    <location>
        <begin position="147"/>
        <end position="250"/>
    </location>
</feature>
<dbReference type="PROSITE" id="PS51021">
    <property type="entry name" value="BAR"/>
    <property type="match status" value="1"/>
</dbReference>
<evidence type="ECO:0000256" key="1">
    <source>
        <dbReference type="SAM" id="MobiDB-lite"/>
    </source>
</evidence>
<name>A0A0W4ZC10_PNEC8</name>
<dbReference type="RefSeq" id="XP_018224511.1">
    <property type="nucleotide sequence ID" value="XM_018371716.1"/>
</dbReference>
<dbReference type="GeneID" id="28937919"/>
<evidence type="ECO:0000313" key="4">
    <source>
        <dbReference type="Proteomes" id="UP000054454"/>
    </source>
</evidence>
<dbReference type="SUPFAM" id="SSF103657">
    <property type="entry name" value="BAR/IMD domain-like"/>
    <property type="match status" value="1"/>
</dbReference>
<dbReference type="Gene3D" id="1.20.1270.60">
    <property type="entry name" value="Arfaptin homology (AH) domain/BAR domain"/>
    <property type="match status" value="1"/>
</dbReference>
<organism evidence="3 4">
    <name type="scientific">Pneumocystis carinii (strain B80)</name>
    <name type="common">Rat pneumocystis pneumonia agent</name>
    <name type="synonym">Pneumocystis carinii f. sp. carinii</name>
    <dbReference type="NCBI Taxonomy" id="1408658"/>
    <lineage>
        <taxon>Eukaryota</taxon>
        <taxon>Fungi</taxon>
        <taxon>Dikarya</taxon>
        <taxon>Ascomycota</taxon>
        <taxon>Taphrinomycotina</taxon>
        <taxon>Pneumocystomycetes</taxon>
        <taxon>Pneumocystaceae</taxon>
        <taxon>Pneumocystis</taxon>
    </lineage>
</organism>
<accession>A0A0W4ZC10</accession>
<sequence length="378" mass="43325">MSKEQERLIDGISNSVLESMERSLVQFKDFHAARKKLESRRLSYDSVSNRFIKAKKEDSRIEEELRATKAKYEEACESIYSRIYSIQQAEATQLNDLTLLLDLEFRYYERCYIIIQNLKESWAEINNAYGASSKYVKHQQISAHAFNNGGENTINRPSLPFRSGMSASSLERKMSEIDLNSPRQTSSFRATPTRIPPESPYSIEDENTQDTSSLKLEQSFKTDEQDTSMQSNNSAPVVPPRTYGRFDKKDYTSSTKRYSTLKNSNVTSFSSTYQDASEDNSPFSDENKNIYSGNHLSELSNTFSNSDDPTLKSYSKSISEIKTLEFPIVKTRKPPIPSQFLKDTDSNKLNNTCKNCNCDDYQENLFKKGQCNQCFHAH</sequence>
<feature type="domain" description="BAR" evidence="2">
    <location>
        <begin position="1"/>
        <end position="131"/>
    </location>
</feature>
<evidence type="ECO:0000313" key="3">
    <source>
        <dbReference type="EMBL" id="KTW25931.1"/>
    </source>
</evidence>
<reference evidence="4" key="1">
    <citation type="journal article" date="2016" name="Nat. Commun.">
        <title>Genome analysis of three Pneumocystis species reveals adaptation mechanisms to life exclusively in mammalian hosts.</title>
        <authorList>
            <person name="Ma L."/>
            <person name="Chen Z."/>
            <person name="Huang D.W."/>
            <person name="Kutty G."/>
            <person name="Ishihara M."/>
            <person name="Wang H."/>
            <person name="Abouelleil A."/>
            <person name="Bishop L."/>
            <person name="Davey E."/>
            <person name="Deng R."/>
            <person name="Deng X."/>
            <person name="Fan L."/>
            <person name="Fantoni G."/>
            <person name="Fitzgerald M."/>
            <person name="Gogineni E."/>
            <person name="Goldberg J.M."/>
            <person name="Handley G."/>
            <person name="Hu X."/>
            <person name="Huber C."/>
            <person name="Jiao X."/>
            <person name="Jones K."/>
            <person name="Levin J.Z."/>
            <person name="Liu Y."/>
            <person name="Macdonald P."/>
            <person name="Melnikov A."/>
            <person name="Raley C."/>
            <person name="Sassi M."/>
            <person name="Sherman B.T."/>
            <person name="Song X."/>
            <person name="Sykes S."/>
            <person name="Tran B."/>
            <person name="Walsh L."/>
            <person name="Xia Y."/>
            <person name="Yang J."/>
            <person name="Young S."/>
            <person name="Zeng Q."/>
            <person name="Zheng X."/>
            <person name="Stephens R."/>
            <person name="Nusbaum C."/>
            <person name="Birren B.W."/>
            <person name="Azadi P."/>
            <person name="Lempicki R.A."/>
            <person name="Cuomo C.A."/>
            <person name="Kovacs J.A."/>
        </authorList>
    </citation>
    <scope>NUCLEOTIDE SEQUENCE [LARGE SCALE GENOMIC DNA]</scope>
    <source>
        <strain evidence="4">B80</strain>
    </source>
</reference>
<protein>
    <recommendedName>
        <fullName evidence="2">BAR domain-containing protein</fullName>
    </recommendedName>
</protein>
<dbReference type="GO" id="GO:0005737">
    <property type="term" value="C:cytoplasm"/>
    <property type="evidence" value="ECO:0007669"/>
    <property type="project" value="InterPro"/>
</dbReference>
<dbReference type="InterPro" id="IPR027267">
    <property type="entry name" value="AH/BAR_dom_sf"/>
</dbReference>
<dbReference type="VEuPathDB" id="FungiDB:T552_03205"/>
<dbReference type="Proteomes" id="UP000054454">
    <property type="component" value="Unassembled WGS sequence"/>
</dbReference>
<keyword evidence="4" id="KW-1185">Reference proteome</keyword>
<proteinExistence type="predicted"/>
<dbReference type="EMBL" id="LFVZ01000015">
    <property type="protein sequence ID" value="KTW25931.1"/>
    <property type="molecule type" value="Genomic_DNA"/>
</dbReference>
<feature type="compositionally biased region" description="Polar residues" evidence="1">
    <location>
        <begin position="181"/>
        <end position="190"/>
    </location>
</feature>
<evidence type="ECO:0000259" key="2">
    <source>
        <dbReference type="PROSITE" id="PS51021"/>
    </source>
</evidence>
<dbReference type="Pfam" id="PF03114">
    <property type="entry name" value="BAR"/>
    <property type="match status" value="1"/>
</dbReference>
<comment type="caution">
    <text evidence="3">The sequence shown here is derived from an EMBL/GenBank/DDBJ whole genome shotgun (WGS) entry which is preliminary data.</text>
</comment>
<dbReference type="OrthoDB" id="14167at2759"/>
<dbReference type="InterPro" id="IPR004148">
    <property type="entry name" value="BAR_dom"/>
</dbReference>
<dbReference type="AlphaFoldDB" id="A0A0W4ZC10"/>